<dbReference type="Gene3D" id="1.20.5.1930">
    <property type="match status" value="1"/>
</dbReference>
<keyword evidence="9" id="KW-0812">Transmembrane</keyword>
<feature type="transmembrane region" description="Helical" evidence="9">
    <location>
        <begin position="9"/>
        <end position="30"/>
    </location>
</feature>
<evidence type="ECO:0000256" key="4">
    <source>
        <dbReference type="ARBA" id="ARBA00022679"/>
    </source>
</evidence>
<evidence type="ECO:0000313" key="11">
    <source>
        <dbReference type="EMBL" id="GAA5159745.1"/>
    </source>
</evidence>
<dbReference type="CDD" id="cd16917">
    <property type="entry name" value="HATPase_UhpB-NarQ-NarX-like"/>
    <property type="match status" value="1"/>
</dbReference>
<dbReference type="InterPro" id="IPR005467">
    <property type="entry name" value="His_kinase_dom"/>
</dbReference>
<dbReference type="SUPFAM" id="SSF55874">
    <property type="entry name" value="ATPase domain of HSP90 chaperone/DNA topoisomerase II/histidine kinase"/>
    <property type="match status" value="1"/>
</dbReference>
<organism evidence="11 12">
    <name type="scientific">Pseudonocardia eucalypti</name>
    <dbReference type="NCBI Taxonomy" id="648755"/>
    <lineage>
        <taxon>Bacteria</taxon>
        <taxon>Bacillati</taxon>
        <taxon>Actinomycetota</taxon>
        <taxon>Actinomycetes</taxon>
        <taxon>Pseudonocardiales</taxon>
        <taxon>Pseudonocardiaceae</taxon>
        <taxon>Pseudonocardia</taxon>
    </lineage>
</organism>
<dbReference type="InterPro" id="IPR011712">
    <property type="entry name" value="Sig_transdc_His_kin_sub3_dim/P"/>
</dbReference>
<dbReference type="EMBL" id="BAABJP010000019">
    <property type="protein sequence ID" value="GAA5159745.1"/>
    <property type="molecule type" value="Genomic_DNA"/>
</dbReference>
<reference evidence="12" key="1">
    <citation type="journal article" date="2019" name="Int. J. Syst. Evol. Microbiol.">
        <title>The Global Catalogue of Microorganisms (GCM) 10K type strain sequencing project: providing services to taxonomists for standard genome sequencing and annotation.</title>
        <authorList>
            <consortium name="The Broad Institute Genomics Platform"/>
            <consortium name="The Broad Institute Genome Sequencing Center for Infectious Disease"/>
            <person name="Wu L."/>
            <person name="Ma J."/>
        </authorList>
    </citation>
    <scope>NUCLEOTIDE SEQUENCE [LARGE SCALE GENOMIC DNA]</scope>
    <source>
        <strain evidence="12">JCM 18303</strain>
    </source>
</reference>
<keyword evidence="9" id="KW-1133">Transmembrane helix</keyword>
<dbReference type="InterPro" id="IPR003594">
    <property type="entry name" value="HATPase_dom"/>
</dbReference>
<dbReference type="SMART" id="SM00387">
    <property type="entry name" value="HATPase_c"/>
    <property type="match status" value="1"/>
</dbReference>
<keyword evidence="12" id="KW-1185">Reference proteome</keyword>
<sequence>MSIAAPRRVLLDALLAFVVAAGALVAALLAGRGEPTGQAVGVGGSALILAAAGAVLMRRRYPLAALLVAEVAAATWSLTGHPGRGIMLAPLIACYTLAAARGWRAGAVGALMNTTTALIVLVHARPDLREEPILNAVAVSIAAAAAGATMFYYRQHQRAIVDRLTRQAQATAEAERRLLLEDRVRLARDLHDIFGHAMAAISVQAGAALHVARNRPDQAITALEMIKKLSDEGLAEARPLFAQLRADAEPDPGGRPEPGLGDLDALLDSARANGLRVEVHTRGTPEALPPATDLAAYRIVQEALTNVRRHARATEVRLTIDHRPDRLELTITDNGVGVPGHPPPGGHGIAGMRERVALAGGRFHAGSPTGGGFEVACTLPAREPT</sequence>
<evidence type="ECO:0000256" key="2">
    <source>
        <dbReference type="ARBA" id="ARBA00012438"/>
    </source>
</evidence>
<keyword evidence="4" id="KW-0808">Transferase</keyword>
<dbReference type="InterPro" id="IPR050482">
    <property type="entry name" value="Sensor_HK_TwoCompSys"/>
</dbReference>
<dbReference type="PANTHER" id="PTHR24421">
    <property type="entry name" value="NITRATE/NITRITE SENSOR PROTEIN NARX-RELATED"/>
    <property type="match status" value="1"/>
</dbReference>
<protein>
    <recommendedName>
        <fullName evidence="2">histidine kinase</fullName>
        <ecNumber evidence="2">2.7.13.3</ecNumber>
    </recommendedName>
</protein>
<accession>A0ABP9QCT2</accession>
<evidence type="ECO:0000259" key="10">
    <source>
        <dbReference type="PROSITE" id="PS50109"/>
    </source>
</evidence>
<dbReference type="PROSITE" id="PS50109">
    <property type="entry name" value="HIS_KIN"/>
    <property type="match status" value="1"/>
</dbReference>
<keyword evidence="5" id="KW-0547">Nucleotide-binding</keyword>
<evidence type="ECO:0000256" key="5">
    <source>
        <dbReference type="ARBA" id="ARBA00022741"/>
    </source>
</evidence>
<dbReference type="EC" id="2.7.13.3" evidence="2"/>
<feature type="domain" description="Histidine kinase" evidence="10">
    <location>
        <begin position="298"/>
        <end position="383"/>
    </location>
</feature>
<keyword evidence="3" id="KW-0597">Phosphoprotein</keyword>
<proteinExistence type="predicted"/>
<dbReference type="PANTHER" id="PTHR24421:SF10">
    <property type="entry name" value="NITRATE_NITRITE SENSOR PROTEIN NARQ"/>
    <property type="match status" value="1"/>
</dbReference>
<evidence type="ECO:0000256" key="3">
    <source>
        <dbReference type="ARBA" id="ARBA00022553"/>
    </source>
</evidence>
<keyword evidence="8" id="KW-0902">Two-component regulatory system</keyword>
<dbReference type="Proteomes" id="UP001428817">
    <property type="component" value="Unassembled WGS sequence"/>
</dbReference>
<keyword evidence="9" id="KW-0472">Membrane</keyword>
<evidence type="ECO:0000256" key="8">
    <source>
        <dbReference type="ARBA" id="ARBA00023012"/>
    </source>
</evidence>
<gene>
    <name evidence="11" type="ORF">GCM10023321_41330</name>
</gene>
<dbReference type="GO" id="GO:0016301">
    <property type="term" value="F:kinase activity"/>
    <property type="evidence" value="ECO:0007669"/>
    <property type="project" value="UniProtKB-KW"/>
</dbReference>
<feature type="transmembrane region" description="Helical" evidence="9">
    <location>
        <begin position="110"/>
        <end position="126"/>
    </location>
</feature>
<feature type="transmembrane region" description="Helical" evidence="9">
    <location>
        <begin position="36"/>
        <end position="56"/>
    </location>
</feature>
<evidence type="ECO:0000313" key="12">
    <source>
        <dbReference type="Proteomes" id="UP001428817"/>
    </source>
</evidence>
<feature type="transmembrane region" description="Helical" evidence="9">
    <location>
        <begin position="132"/>
        <end position="153"/>
    </location>
</feature>
<evidence type="ECO:0000256" key="7">
    <source>
        <dbReference type="ARBA" id="ARBA00022840"/>
    </source>
</evidence>
<keyword evidence="7" id="KW-0067">ATP-binding</keyword>
<evidence type="ECO:0000256" key="6">
    <source>
        <dbReference type="ARBA" id="ARBA00022777"/>
    </source>
</evidence>
<dbReference type="Gene3D" id="3.30.565.10">
    <property type="entry name" value="Histidine kinase-like ATPase, C-terminal domain"/>
    <property type="match status" value="1"/>
</dbReference>
<dbReference type="Pfam" id="PF07730">
    <property type="entry name" value="HisKA_3"/>
    <property type="match status" value="1"/>
</dbReference>
<dbReference type="RefSeq" id="WP_185063318.1">
    <property type="nucleotide sequence ID" value="NZ_BAABJP010000019.1"/>
</dbReference>
<comment type="catalytic activity">
    <reaction evidence="1">
        <text>ATP + protein L-histidine = ADP + protein N-phospho-L-histidine.</text>
        <dbReference type="EC" id="2.7.13.3"/>
    </reaction>
</comment>
<keyword evidence="6 11" id="KW-0418">Kinase</keyword>
<dbReference type="InterPro" id="IPR036890">
    <property type="entry name" value="HATPase_C_sf"/>
</dbReference>
<comment type="caution">
    <text evidence="11">The sequence shown here is derived from an EMBL/GenBank/DDBJ whole genome shotgun (WGS) entry which is preliminary data.</text>
</comment>
<name>A0ABP9QCT2_9PSEU</name>
<dbReference type="Pfam" id="PF02518">
    <property type="entry name" value="HATPase_c"/>
    <property type="match status" value="1"/>
</dbReference>
<evidence type="ECO:0000256" key="1">
    <source>
        <dbReference type="ARBA" id="ARBA00000085"/>
    </source>
</evidence>
<evidence type="ECO:0000256" key="9">
    <source>
        <dbReference type="SAM" id="Phobius"/>
    </source>
</evidence>